<feature type="signal peptide" evidence="1">
    <location>
        <begin position="1"/>
        <end position="18"/>
    </location>
</feature>
<dbReference type="RefSeq" id="WP_379661498.1">
    <property type="nucleotide sequence ID" value="NZ_JBHUDG010000003.1"/>
</dbReference>
<evidence type="ECO:0008006" key="4">
    <source>
        <dbReference type="Google" id="ProtNLM"/>
    </source>
</evidence>
<gene>
    <name evidence="2" type="ORF">ACFSAH_04470</name>
</gene>
<sequence length="421" mass="47140">MKKIFLLLFTFLTTQVMAQHKTDVLVLGTTPAGVSAAIQSARSGVKALLLSREADFKALDHVDFNEPAFAVGLWKEWQDSCKNDTLKIGKAKILQDQIVAKTKSLTPLYSAKLLAVKASGKNWVATIERNGKKESIRAKVIVDAEQEKEFQAIQRFNLLPLQDGKINGLTTLSKDSLEQVPNHKIYRTSAAAGFGKEKDQLIYVPLGVFISRDKPNIIALNNLAALTGFSETALSNTALWINIGQMVGAVAAFGPFFNTTIDKADVRTTQNEVLGFKGIIYPVTDVKEDDYAFTSIQQIIGAQFLSHSFKDGKFEPDRVINKEEVRLILSELYPRSRIWFLEHPDVQVLTLEQSMSLLSFISGKENYVIQAEVEKRWKKVFKFEADLDLSKELTKKELAVLVSIYLNPFSVRVNMEGTFIR</sequence>
<keyword evidence="1" id="KW-0732">Signal</keyword>
<evidence type="ECO:0000256" key="1">
    <source>
        <dbReference type="SAM" id="SignalP"/>
    </source>
</evidence>
<organism evidence="2 3">
    <name type="scientific">Pseudopedobacter beijingensis</name>
    <dbReference type="NCBI Taxonomy" id="1207056"/>
    <lineage>
        <taxon>Bacteria</taxon>
        <taxon>Pseudomonadati</taxon>
        <taxon>Bacteroidota</taxon>
        <taxon>Sphingobacteriia</taxon>
        <taxon>Sphingobacteriales</taxon>
        <taxon>Sphingobacteriaceae</taxon>
        <taxon>Pseudopedobacter</taxon>
    </lineage>
</organism>
<proteinExistence type="predicted"/>
<comment type="caution">
    <text evidence="2">The sequence shown here is derived from an EMBL/GenBank/DDBJ whole genome shotgun (WGS) entry which is preliminary data.</text>
</comment>
<evidence type="ECO:0000313" key="2">
    <source>
        <dbReference type="EMBL" id="MFD1629118.1"/>
    </source>
</evidence>
<dbReference type="Proteomes" id="UP001597118">
    <property type="component" value="Unassembled WGS sequence"/>
</dbReference>
<reference evidence="3" key="1">
    <citation type="journal article" date="2019" name="Int. J. Syst. Evol. Microbiol.">
        <title>The Global Catalogue of Microorganisms (GCM) 10K type strain sequencing project: providing services to taxonomists for standard genome sequencing and annotation.</title>
        <authorList>
            <consortium name="The Broad Institute Genomics Platform"/>
            <consortium name="The Broad Institute Genome Sequencing Center for Infectious Disease"/>
            <person name="Wu L."/>
            <person name="Ma J."/>
        </authorList>
    </citation>
    <scope>NUCLEOTIDE SEQUENCE [LARGE SCALE GENOMIC DNA]</scope>
    <source>
        <strain evidence="3">CCUG 53762</strain>
    </source>
</reference>
<evidence type="ECO:0000313" key="3">
    <source>
        <dbReference type="Proteomes" id="UP001597118"/>
    </source>
</evidence>
<protein>
    <recommendedName>
        <fullName evidence="4">FAD dependent oxidoreductase</fullName>
    </recommendedName>
</protein>
<dbReference type="SUPFAM" id="SSF51905">
    <property type="entry name" value="FAD/NAD(P)-binding domain"/>
    <property type="match status" value="1"/>
</dbReference>
<name>A0ABW4I9Z4_9SPHI</name>
<accession>A0ABW4I9Z4</accession>
<feature type="chain" id="PRO_5045379432" description="FAD dependent oxidoreductase" evidence="1">
    <location>
        <begin position="19"/>
        <end position="421"/>
    </location>
</feature>
<dbReference type="Gene3D" id="3.50.50.60">
    <property type="entry name" value="FAD/NAD(P)-binding domain"/>
    <property type="match status" value="1"/>
</dbReference>
<keyword evidence="3" id="KW-1185">Reference proteome</keyword>
<dbReference type="InterPro" id="IPR036188">
    <property type="entry name" value="FAD/NAD-bd_sf"/>
</dbReference>
<dbReference type="EMBL" id="JBHUDG010000003">
    <property type="protein sequence ID" value="MFD1629118.1"/>
    <property type="molecule type" value="Genomic_DNA"/>
</dbReference>